<evidence type="ECO:0000256" key="1">
    <source>
        <dbReference type="ARBA" id="ARBA00004739"/>
    </source>
</evidence>
<dbReference type="PANTHER" id="PTHR13914:SF0">
    <property type="entry name" value="PROLINE DEHYDROGENASE 1, MITOCHONDRIAL"/>
    <property type="match status" value="1"/>
</dbReference>
<keyword evidence="5" id="KW-0285">Flavoprotein</keyword>
<dbReference type="EC" id="1.5.5.2" evidence="5"/>
<protein>
    <recommendedName>
        <fullName evidence="5">Proline dehydrogenase</fullName>
        <ecNumber evidence="5">1.5.5.2</ecNumber>
    </recommendedName>
</protein>
<dbReference type="GO" id="GO:0005739">
    <property type="term" value="C:mitochondrion"/>
    <property type="evidence" value="ECO:0007669"/>
    <property type="project" value="TreeGrafter"/>
</dbReference>
<proteinExistence type="inferred from homology"/>
<dbReference type="PANTHER" id="PTHR13914">
    <property type="entry name" value="PROLINE OXIDASE"/>
    <property type="match status" value="1"/>
</dbReference>
<keyword evidence="8" id="KW-1185">Reference proteome</keyword>
<organism evidence="7 8">
    <name type="scientific">Nephila pilipes</name>
    <name type="common">Giant wood spider</name>
    <name type="synonym">Nephila maculata</name>
    <dbReference type="NCBI Taxonomy" id="299642"/>
    <lineage>
        <taxon>Eukaryota</taxon>
        <taxon>Metazoa</taxon>
        <taxon>Ecdysozoa</taxon>
        <taxon>Arthropoda</taxon>
        <taxon>Chelicerata</taxon>
        <taxon>Arachnida</taxon>
        <taxon>Araneae</taxon>
        <taxon>Araneomorphae</taxon>
        <taxon>Entelegynae</taxon>
        <taxon>Araneoidea</taxon>
        <taxon>Nephilidae</taxon>
        <taxon>Nephila</taxon>
    </lineage>
</organism>
<dbReference type="InterPro" id="IPR015659">
    <property type="entry name" value="Proline_oxidase"/>
</dbReference>
<keyword evidence="4 5" id="KW-0642">Proline metabolism</keyword>
<dbReference type="AlphaFoldDB" id="A0A8X6ULJ9"/>
<dbReference type="EMBL" id="BMAW01130289">
    <property type="protein sequence ID" value="GFU34394.1"/>
    <property type="molecule type" value="Genomic_DNA"/>
</dbReference>
<comment type="similarity">
    <text evidence="2 5">Belongs to the proline oxidase family.</text>
</comment>
<evidence type="ECO:0000259" key="6">
    <source>
        <dbReference type="Pfam" id="PF01619"/>
    </source>
</evidence>
<comment type="pathway">
    <text evidence="1">Amino-acid degradation; L-proline degradation into L-glutamate; L-glutamate from L-proline: step 1/2.</text>
</comment>
<evidence type="ECO:0000313" key="7">
    <source>
        <dbReference type="EMBL" id="GFU34394.1"/>
    </source>
</evidence>
<dbReference type="Gene3D" id="3.20.20.220">
    <property type="match status" value="1"/>
</dbReference>
<dbReference type="InterPro" id="IPR002872">
    <property type="entry name" value="Proline_DH_dom"/>
</dbReference>
<dbReference type="GO" id="GO:0004657">
    <property type="term" value="F:proline dehydrogenase activity"/>
    <property type="evidence" value="ECO:0007669"/>
    <property type="project" value="UniProtKB-EC"/>
</dbReference>
<evidence type="ECO:0000256" key="4">
    <source>
        <dbReference type="ARBA" id="ARBA00023062"/>
    </source>
</evidence>
<gene>
    <name evidence="7" type="primary">PRODH2</name>
    <name evidence="7" type="ORF">NPIL_251201</name>
</gene>
<dbReference type="OrthoDB" id="5464at2759"/>
<dbReference type="Proteomes" id="UP000887013">
    <property type="component" value="Unassembled WGS sequence"/>
</dbReference>
<comment type="caution">
    <text evidence="7">The sequence shown here is derived from an EMBL/GenBank/DDBJ whole genome shotgun (WGS) entry which is preliminary data.</text>
</comment>
<dbReference type="Pfam" id="PF01619">
    <property type="entry name" value="Pro_dh"/>
    <property type="match status" value="1"/>
</dbReference>
<dbReference type="GO" id="GO:0071949">
    <property type="term" value="F:FAD binding"/>
    <property type="evidence" value="ECO:0007669"/>
    <property type="project" value="TreeGrafter"/>
</dbReference>
<comment type="catalytic activity">
    <reaction evidence="5">
        <text>L-proline + a quinone = (S)-1-pyrroline-5-carboxylate + a quinol + H(+)</text>
        <dbReference type="Rhea" id="RHEA:23784"/>
        <dbReference type="ChEBI" id="CHEBI:15378"/>
        <dbReference type="ChEBI" id="CHEBI:17388"/>
        <dbReference type="ChEBI" id="CHEBI:24646"/>
        <dbReference type="ChEBI" id="CHEBI:60039"/>
        <dbReference type="ChEBI" id="CHEBI:132124"/>
        <dbReference type="EC" id="1.5.5.2"/>
    </reaction>
</comment>
<comment type="function">
    <text evidence="5">Converts proline to delta-1-pyrroline-5-carboxylate.</text>
</comment>
<dbReference type="SUPFAM" id="SSF51730">
    <property type="entry name" value="FAD-linked oxidoreductase"/>
    <property type="match status" value="1"/>
</dbReference>
<keyword evidence="5" id="KW-0274">FAD</keyword>
<comment type="cofactor">
    <cofactor evidence="5">
        <name>FAD</name>
        <dbReference type="ChEBI" id="CHEBI:57692"/>
    </cofactor>
</comment>
<sequence>MGLLRESVDVCFGAKLVRGAYMLQERQRAQQMGLPDPICADYSATSANYDKVSCFLLDRSGPRCHFIAATHNEESIRLVIHRMEDEKADRRFVSFGQLYGMCDQISNPLAERGFAVYKSVPYGTLPEVLPYLARRALENKGVLKGARKEHALLVKELKTRLLHRGVTAL</sequence>
<feature type="domain" description="Proline dehydrogenase" evidence="6">
    <location>
        <begin position="9"/>
        <end position="143"/>
    </location>
</feature>
<dbReference type="GO" id="GO:0010133">
    <property type="term" value="P:L-proline catabolic process to L-glutamate"/>
    <property type="evidence" value="ECO:0007669"/>
    <property type="project" value="TreeGrafter"/>
</dbReference>
<reference evidence="7" key="1">
    <citation type="submission" date="2020-08" db="EMBL/GenBank/DDBJ databases">
        <title>Multicomponent nature underlies the extraordinary mechanical properties of spider dragline silk.</title>
        <authorList>
            <person name="Kono N."/>
            <person name="Nakamura H."/>
            <person name="Mori M."/>
            <person name="Yoshida Y."/>
            <person name="Ohtoshi R."/>
            <person name="Malay A.D."/>
            <person name="Moran D.A.P."/>
            <person name="Tomita M."/>
            <person name="Numata K."/>
            <person name="Arakawa K."/>
        </authorList>
    </citation>
    <scope>NUCLEOTIDE SEQUENCE</scope>
</reference>
<name>A0A8X6ULJ9_NEPPI</name>
<evidence type="ECO:0000313" key="8">
    <source>
        <dbReference type="Proteomes" id="UP000887013"/>
    </source>
</evidence>
<evidence type="ECO:0000256" key="2">
    <source>
        <dbReference type="ARBA" id="ARBA00005869"/>
    </source>
</evidence>
<evidence type="ECO:0000256" key="5">
    <source>
        <dbReference type="RuleBase" id="RU364054"/>
    </source>
</evidence>
<accession>A0A8X6ULJ9</accession>
<dbReference type="InterPro" id="IPR029041">
    <property type="entry name" value="FAD-linked_oxidoreductase-like"/>
</dbReference>
<keyword evidence="3 5" id="KW-0560">Oxidoreductase</keyword>
<evidence type="ECO:0000256" key="3">
    <source>
        <dbReference type="ARBA" id="ARBA00023002"/>
    </source>
</evidence>